<evidence type="ECO:0000313" key="2">
    <source>
        <dbReference type="Proteomes" id="UP000257139"/>
    </source>
</evidence>
<comment type="caution">
    <text evidence="1">The sequence shown here is derived from an EMBL/GenBank/DDBJ whole genome shotgun (WGS) entry which is preliminary data.</text>
</comment>
<gene>
    <name evidence="1" type="ORF">CBM2594_U10134</name>
</gene>
<dbReference type="AlphaFoldDB" id="A0A7Z7JHS5"/>
<name>A0A7Z7JHS5_9BURK</name>
<proteinExistence type="predicted"/>
<organism evidence="1 2">
    <name type="scientific">Cupriavidus taiwanensis</name>
    <dbReference type="NCBI Taxonomy" id="164546"/>
    <lineage>
        <taxon>Bacteria</taxon>
        <taxon>Pseudomonadati</taxon>
        <taxon>Pseudomonadota</taxon>
        <taxon>Betaproteobacteria</taxon>
        <taxon>Burkholderiales</taxon>
        <taxon>Burkholderiaceae</taxon>
        <taxon>Cupriavidus</taxon>
    </lineage>
</organism>
<protein>
    <submittedName>
        <fullName evidence="1">Uncharacterized protein</fullName>
    </submittedName>
</protein>
<reference evidence="1 2" key="1">
    <citation type="submission" date="2018-01" db="EMBL/GenBank/DDBJ databases">
        <authorList>
            <person name="Clerissi C."/>
        </authorList>
    </citation>
    <scope>NUCLEOTIDE SEQUENCE [LARGE SCALE GENOMIC DNA]</scope>
    <source>
        <strain evidence="1">Cupriavidus taiwanensis STM 6021</strain>
    </source>
</reference>
<dbReference type="Proteomes" id="UP000257139">
    <property type="component" value="Unassembled WGS sequence"/>
</dbReference>
<evidence type="ECO:0000313" key="1">
    <source>
        <dbReference type="EMBL" id="SPC25633.1"/>
    </source>
</evidence>
<dbReference type="RefSeq" id="WP_116328358.1">
    <property type="nucleotide sequence ID" value="NZ_OFSW01000032.1"/>
</dbReference>
<sequence>MPQEAEEFSLPTSLDIVQQAACGEHGHPLSTAMQTDWAIQLELIDVFAASRDTLTELQQSAPSRRCHDWLQGIIDTRCMVAAVTGVPF</sequence>
<dbReference type="EMBL" id="OGUU01000045">
    <property type="protein sequence ID" value="SPC25633.1"/>
    <property type="molecule type" value="Genomic_DNA"/>
</dbReference>
<accession>A0A7Z7JHS5</accession>